<evidence type="ECO:0000313" key="2">
    <source>
        <dbReference type="EMBL" id="EHM10273.1"/>
    </source>
</evidence>
<dbReference type="eggNOG" id="COG2919">
    <property type="taxonomic scope" value="Bacteria"/>
</dbReference>
<feature type="transmembrane region" description="Helical" evidence="1">
    <location>
        <begin position="6"/>
        <end position="26"/>
    </location>
</feature>
<sequence>MPKLRWVLFWSGASLVVAILATAFVLETRKVDRLAALVDKRMDELVALSRNNQEMEHKIRYYATDEGLARLAREEFNLFFPNEVVYRIEVVPEKPLRRK</sequence>
<evidence type="ECO:0000313" key="3">
    <source>
        <dbReference type="Proteomes" id="UP000005730"/>
    </source>
</evidence>
<reference evidence="2 3" key="1">
    <citation type="submission" date="2011-10" db="EMBL/GenBank/DDBJ databases">
        <title>The Noncontiguous Finished genome of Thermanaerovibrio velox DSM 12556.</title>
        <authorList>
            <consortium name="US DOE Joint Genome Institute (JGI-PGF)"/>
            <person name="Lucas S."/>
            <person name="Copeland A."/>
            <person name="Lapidus A."/>
            <person name="Glavina del Rio T."/>
            <person name="Dalin E."/>
            <person name="Tice H."/>
            <person name="Bruce D."/>
            <person name="Goodwin L."/>
            <person name="Pitluck S."/>
            <person name="Peters L."/>
            <person name="Mikhailova N."/>
            <person name="Teshima H."/>
            <person name="Kyrpides N."/>
            <person name="Mavromatis K."/>
            <person name="Ivanova N."/>
            <person name="Markowitz V."/>
            <person name="Cheng J.-F."/>
            <person name="Hugenholtz P."/>
            <person name="Woyke T."/>
            <person name="Wu D."/>
            <person name="Spring S."/>
            <person name="Brambilla E.-M."/>
            <person name="Klenk H.-P."/>
            <person name="Eisen J.A."/>
        </authorList>
    </citation>
    <scope>NUCLEOTIDE SEQUENCE [LARGE SCALE GENOMIC DNA]</scope>
    <source>
        <strain evidence="2 3">DSM 12556</strain>
    </source>
</reference>
<evidence type="ECO:0000256" key="1">
    <source>
        <dbReference type="SAM" id="Phobius"/>
    </source>
</evidence>
<proteinExistence type="predicted"/>
<dbReference type="STRING" id="926567.TheveDRAFT_1149"/>
<keyword evidence="1" id="KW-0812">Transmembrane</keyword>
<dbReference type="HOGENOM" id="CLU_179920_0_0_0"/>
<dbReference type="Proteomes" id="UP000005730">
    <property type="component" value="Chromosome"/>
</dbReference>
<accession>H0USI4</accession>
<dbReference type="EMBL" id="CM001377">
    <property type="protein sequence ID" value="EHM10273.1"/>
    <property type="molecule type" value="Genomic_DNA"/>
</dbReference>
<dbReference type="InterPro" id="IPR007060">
    <property type="entry name" value="FtsL/DivIC"/>
</dbReference>
<dbReference type="RefSeq" id="WP_006583767.1">
    <property type="nucleotide sequence ID" value="NZ_CM001377.1"/>
</dbReference>
<dbReference type="AlphaFoldDB" id="H0USI4"/>
<keyword evidence="3" id="KW-1185">Reference proteome</keyword>
<dbReference type="OrthoDB" id="6295at2"/>
<name>H0USI4_9BACT</name>
<keyword evidence="1" id="KW-0472">Membrane</keyword>
<dbReference type="Pfam" id="PF04977">
    <property type="entry name" value="DivIC"/>
    <property type="match status" value="1"/>
</dbReference>
<organism evidence="2 3">
    <name type="scientific">Thermanaerovibrio velox DSM 12556</name>
    <dbReference type="NCBI Taxonomy" id="926567"/>
    <lineage>
        <taxon>Bacteria</taxon>
        <taxon>Thermotogati</taxon>
        <taxon>Synergistota</taxon>
        <taxon>Synergistia</taxon>
        <taxon>Synergistales</taxon>
        <taxon>Synergistaceae</taxon>
        <taxon>Thermanaerovibrio</taxon>
    </lineage>
</organism>
<protein>
    <submittedName>
        <fullName evidence="2">Septum formation initiator</fullName>
    </submittedName>
</protein>
<keyword evidence="1" id="KW-1133">Transmembrane helix</keyword>
<gene>
    <name evidence="2" type="ORF">TheveDRAFT_1149</name>
</gene>